<organism evidence="1 2">
    <name type="scientific">Mycena rosella</name>
    <name type="common">Pink bonnet</name>
    <name type="synonym">Agaricus rosellus</name>
    <dbReference type="NCBI Taxonomy" id="1033263"/>
    <lineage>
        <taxon>Eukaryota</taxon>
        <taxon>Fungi</taxon>
        <taxon>Dikarya</taxon>
        <taxon>Basidiomycota</taxon>
        <taxon>Agaricomycotina</taxon>
        <taxon>Agaricomycetes</taxon>
        <taxon>Agaricomycetidae</taxon>
        <taxon>Agaricales</taxon>
        <taxon>Marasmiineae</taxon>
        <taxon>Mycenaceae</taxon>
        <taxon>Mycena</taxon>
    </lineage>
</organism>
<gene>
    <name evidence="1" type="ORF">B0H17DRAFT_853235</name>
</gene>
<accession>A0AAD7AWQ4</accession>
<keyword evidence="2" id="KW-1185">Reference proteome</keyword>
<evidence type="ECO:0008006" key="3">
    <source>
        <dbReference type="Google" id="ProtNLM"/>
    </source>
</evidence>
<comment type="caution">
    <text evidence="1">The sequence shown here is derived from an EMBL/GenBank/DDBJ whole genome shotgun (WGS) entry which is preliminary data.</text>
</comment>
<dbReference type="AlphaFoldDB" id="A0AAD7AWQ4"/>
<dbReference type="Proteomes" id="UP001221757">
    <property type="component" value="Unassembled WGS sequence"/>
</dbReference>
<dbReference type="EMBL" id="JARKIE010001467">
    <property type="protein sequence ID" value="KAJ7601875.1"/>
    <property type="molecule type" value="Genomic_DNA"/>
</dbReference>
<proteinExistence type="predicted"/>
<feature type="non-terminal residue" evidence="1">
    <location>
        <position position="152"/>
    </location>
</feature>
<evidence type="ECO:0000313" key="2">
    <source>
        <dbReference type="Proteomes" id="UP001221757"/>
    </source>
</evidence>
<evidence type="ECO:0000313" key="1">
    <source>
        <dbReference type="EMBL" id="KAJ7601875.1"/>
    </source>
</evidence>
<protein>
    <recommendedName>
        <fullName evidence="3">BTB domain-containing protein</fullName>
    </recommendedName>
</protein>
<reference evidence="1" key="1">
    <citation type="submission" date="2023-03" db="EMBL/GenBank/DDBJ databases">
        <title>Massive genome expansion in bonnet fungi (Mycena s.s.) driven by repeated elements and novel gene families across ecological guilds.</title>
        <authorList>
            <consortium name="Lawrence Berkeley National Laboratory"/>
            <person name="Harder C.B."/>
            <person name="Miyauchi S."/>
            <person name="Viragh M."/>
            <person name="Kuo A."/>
            <person name="Thoen E."/>
            <person name="Andreopoulos B."/>
            <person name="Lu D."/>
            <person name="Skrede I."/>
            <person name="Drula E."/>
            <person name="Henrissat B."/>
            <person name="Morin E."/>
            <person name="Kohler A."/>
            <person name="Barry K."/>
            <person name="LaButti K."/>
            <person name="Morin E."/>
            <person name="Salamov A."/>
            <person name="Lipzen A."/>
            <person name="Mereny Z."/>
            <person name="Hegedus B."/>
            <person name="Baldrian P."/>
            <person name="Stursova M."/>
            <person name="Weitz H."/>
            <person name="Taylor A."/>
            <person name="Grigoriev I.V."/>
            <person name="Nagy L.G."/>
            <person name="Martin F."/>
            <person name="Kauserud H."/>
        </authorList>
    </citation>
    <scope>NUCLEOTIDE SEQUENCE</scope>
    <source>
        <strain evidence="1">CBHHK067</strain>
    </source>
</reference>
<sequence length="152" mass="16525">APRRHPEYYFDDGNLVVLVGTVLFRLWDSTFRRHATAFPLDKAPDDAHPLVLPGVAAADFERLLWVIYPPWARLFSSSDASKCESADPAKCQAANAHALGAPQKIALAQRYAVPPEWAAGAYATLCARAEALDQAEGRLLGIETVVRVAGAR</sequence>
<feature type="non-terminal residue" evidence="1">
    <location>
        <position position="1"/>
    </location>
</feature>
<name>A0AAD7AWQ4_MYCRO</name>